<gene>
    <name evidence="1" type="ORF">S01H1_01866</name>
</gene>
<comment type="caution">
    <text evidence="1">The sequence shown here is derived from an EMBL/GenBank/DDBJ whole genome shotgun (WGS) entry which is preliminary data.</text>
</comment>
<dbReference type="AlphaFoldDB" id="X0U4I9"/>
<feature type="non-terminal residue" evidence="1">
    <location>
        <position position="1"/>
    </location>
</feature>
<sequence>TLKAAIIKDPGSFAAERAKEILAQQGEKYTPPIDPNAVLTMLENVFGRTLVPAFTPPEKIFSVQLNIRGNEFPYGSEFGGNVTIKNNSAEPFVISDDALFKGNIRIDADISGDLNRKIPNLVSTKIRTALLIEPGRSILIPLRLITGELRKTLLTYPQASLDIEFTLYLDPVTTSLQTEDKIANRLTYLEPIRVRIKRPGIELTGKYIRSRFNLISKGSVGQKIKTAQLFTGLLREQNEMLKRKPLYRFKTADWMKPLLRNALLHESGLLHNPANGDWVVKVHTMAEMLSLPLDYELISAVAKNLNNTNWPVRMMAVYLLSKNADRNFDKVLDWTAKNDSSKLVRDMAIALSR</sequence>
<name>X0U4I9_9ZZZZ</name>
<protein>
    <submittedName>
        <fullName evidence="1">Uncharacterized protein</fullName>
    </submittedName>
</protein>
<accession>X0U4I9</accession>
<organism evidence="1">
    <name type="scientific">marine sediment metagenome</name>
    <dbReference type="NCBI Taxonomy" id="412755"/>
    <lineage>
        <taxon>unclassified sequences</taxon>
        <taxon>metagenomes</taxon>
        <taxon>ecological metagenomes</taxon>
    </lineage>
</organism>
<evidence type="ECO:0000313" key="1">
    <source>
        <dbReference type="EMBL" id="GAF83400.1"/>
    </source>
</evidence>
<dbReference type="EMBL" id="BARS01000850">
    <property type="protein sequence ID" value="GAF83400.1"/>
    <property type="molecule type" value="Genomic_DNA"/>
</dbReference>
<reference evidence="1" key="1">
    <citation type="journal article" date="2014" name="Front. Microbiol.">
        <title>High frequency of phylogenetically diverse reductive dehalogenase-homologous genes in deep subseafloor sedimentary metagenomes.</title>
        <authorList>
            <person name="Kawai M."/>
            <person name="Futagami T."/>
            <person name="Toyoda A."/>
            <person name="Takaki Y."/>
            <person name="Nishi S."/>
            <person name="Hori S."/>
            <person name="Arai W."/>
            <person name="Tsubouchi T."/>
            <person name="Morono Y."/>
            <person name="Uchiyama I."/>
            <person name="Ito T."/>
            <person name="Fujiyama A."/>
            <person name="Inagaki F."/>
            <person name="Takami H."/>
        </authorList>
    </citation>
    <scope>NUCLEOTIDE SEQUENCE</scope>
    <source>
        <strain evidence="1">Expedition CK06-06</strain>
    </source>
</reference>
<proteinExistence type="predicted"/>